<sequence>MSWAFVTVSTIFTTLAILYGLVILFSHQPRSAHPEESLYATNDEEGSVHHLPNRITSMKEATGDEKFLLSVIVPCYNETARLGKMLEEAVSYLQEEHPDQYEIVIVDDGSKDGTAEYALEVANTLKLAPHVLKVVKLTKNRGKGGAVRHGLLHGSGKYMLFADADGATKFSDVQKLLAYFDGKDEKPAVAIGSRAHMVNTDAVVKRSFIRNFLMYGLHTLVYIFGIRKIQDTQCGFKMFNRAAVQEIFPHMHTERWIFDVEVLLLAELQQIPIAEIAVNWQEVDGSKVDLAKDSIQMAIDLVVTRMAYLLGVYELDECGHQWAWEPKGLIAVVAAIVLLNLVYLVGIDTSFLGSGVGIWRFATDSAQYYIVDDEFVKGEPALRKVAKFSEEAPISKEELTRALTDKLDKEGGEFLKKIYQDVSDKYHEEYKTILKAEMKKKMENDYTYLFFQTLQKSYQLLGELKSRYLESHESDIQKAIIADYLKDTTDEKLKEKLKEGNQLQFDRSKYFQFLFNDILIKHGPRTSKLSASEKGKDIVSNAFHEITDPIYSKRFLTRRKVNLDKQKFEDLQSAHDSVVRELRSIIRPPDDLYHGDGIAISANKLHLPGALMLAAQLRQEGSQLPIEIVLDSEADYNKQACEELAPKLNAKCIVTQRILGDSLFELLGKEPFQLKAVSLLLSSFDNTIALDADNYATKNIDFLLTSWPYLQTRFLLWPDIWHKGTSPVYYDLARFDIGDAVKRQGLDNSRPFHEYTTRDYNTEIYFHDLEGTPPGKGVESGQLVFSKREHFRSLALAAYYNLHKNFYYPLLYQGVHGSGDRETFVPALHVMKEPYYLCEYEVQFMGLDRTRPTEPEETYFDESTLIQRDPQQSDIFARRWRQFLRAEPLDTRLYMFQQNDYTKNLFKKFAEANKDLETPEALFLHVHSPKMNPLYNELSTKAHYDYESRYLRKIGEYNDKVGTFDHELRIHALSKWIVCDEFTDEDFWNSFKVDRKALCQKITNYVKTLKKDTNDASAAELKELHGKIDITNL</sequence>
<evidence type="ECO:0000256" key="10">
    <source>
        <dbReference type="ARBA" id="ARBA00022824"/>
    </source>
</evidence>
<keyword evidence="19" id="KW-1185">Reference proteome</keyword>
<evidence type="ECO:0000256" key="4">
    <source>
        <dbReference type="ARBA" id="ARBA00006739"/>
    </source>
</evidence>
<comment type="subcellular location">
    <subcellularLocation>
        <location evidence="2">Endoplasmic reticulum membrane</location>
        <topology evidence="2">Single-pass membrane protein</topology>
    </subcellularLocation>
    <subcellularLocation>
        <location evidence="1">Golgi apparatus membrane</location>
        <topology evidence="1">Single-pass type II membrane protein</topology>
    </subcellularLocation>
</comment>
<protein>
    <recommendedName>
        <fullName evidence="6">dolichyl-phosphate beta-glucosyltransferase</fullName>
        <ecNumber evidence="6">2.4.1.117</ecNumber>
    </recommendedName>
</protein>
<feature type="transmembrane region" description="Helical" evidence="16">
    <location>
        <begin position="329"/>
        <end position="346"/>
    </location>
</feature>
<dbReference type="GO" id="GO:0046354">
    <property type="term" value="P:mannan biosynthetic process"/>
    <property type="evidence" value="ECO:0007669"/>
    <property type="project" value="UniProtKB-ARBA"/>
</dbReference>
<comment type="similarity">
    <text evidence="4">Belongs to the glycosyltransferase 2 family.</text>
</comment>
<dbReference type="InterPro" id="IPR001173">
    <property type="entry name" value="Glyco_trans_2-like"/>
</dbReference>
<dbReference type="VEuPathDB" id="FungiDB:CXQ87_002216"/>
<accession>A0A2V1A8E2</accession>
<comment type="catalytic activity">
    <reaction evidence="15">
        <text>a di-trans,poly-cis-dolichyl phosphate + UDP-alpha-D-glucose = a di-trans,poly-cis-dolichyl beta-D-glucosyl phosphate + UDP</text>
        <dbReference type="Rhea" id="RHEA:15401"/>
        <dbReference type="Rhea" id="RHEA-COMP:19498"/>
        <dbReference type="Rhea" id="RHEA-COMP:19502"/>
        <dbReference type="ChEBI" id="CHEBI:57525"/>
        <dbReference type="ChEBI" id="CHEBI:57683"/>
        <dbReference type="ChEBI" id="CHEBI:58223"/>
        <dbReference type="ChEBI" id="CHEBI:58885"/>
        <dbReference type="EC" id="2.4.1.117"/>
    </reaction>
    <physiologicalReaction direction="left-to-right" evidence="15">
        <dbReference type="Rhea" id="RHEA:15402"/>
    </physiologicalReaction>
</comment>
<dbReference type="EC" id="2.4.1.117" evidence="6"/>
<feature type="domain" description="Glycosyltransferase 2-like" evidence="17">
    <location>
        <begin position="70"/>
        <end position="248"/>
    </location>
</feature>
<dbReference type="GeneID" id="37002216"/>
<evidence type="ECO:0000256" key="8">
    <source>
        <dbReference type="ARBA" id="ARBA00022679"/>
    </source>
</evidence>
<evidence type="ECO:0000256" key="16">
    <source>
        <dbReference type="SAM" id="Phobius"/>
    </source>
</evidence>
<dbReference type="AlphaFoldDB" id="A0A2V1A8E2"/>
<dbReference type="CDD" id="cd04188">
    <property type="entry name" value="DPG_synthase"/>
    <property type="match status" value="1"/>
</dbReference>
<evidence type="ECO:0000256" key="6">
    <source>
        <dbReference type="ARBA" id="ARBA00012583"/>
    </source>
</evidence>
<evidence type="ECO:0000256" key="15">
    <source>
        <dbReference type="ARBA" id="ARBA00045097"/>
    </source>
</evidence>
<evidence type="ECO:0000256" key="9">
    <source>
        <dbReference type="ARBA" id="ARBA00022692"/>
    </source>
</evidence>
<comment type="pathway">
    <text evidence="3">Protein modification; protein glycosylation.</text>
</comment>
<dbReference type="PANTHER" id="PTHR10859">
    <property type="entry name" value="GLYCOSYL TRANSFERASE"/>
    <property type="match status" value="1"/>
</dbReference>
<keyword evidence="8" id="KW-0808">Transferase</keyword>
<keyword evidence="11" id="KW-0735">Signal-anchor</keyword>
<keyword evidence="14 16" id="KW-0472">Membrane</keyword>
<evidence type="ECO:0000256" key="13">
    <source>
        <dbReference type="ARBA" id="ARBA00023034"/>
    </source>
</evidence>
<dbReference type="GO" id="GO:0000139">
    <property type="term" value="C:Golgi membrane"/>
    <property type="evidence" value="ECO:0007669"/>
    <property type="project" value="UniProtKB-SubCell"/>
</dbReference>
<evidence type="ECO:0000256" key="5">
    <source>
        <dbReference type="ARBA" id="ARBA00009105"/>
    </source>
</evidence>
<reference evidence="18 19" key="1">
    <citation type="submission" date="2017-12" db="EMBL/GenBank/DDBJ databases">
        <title>Genome Sequence of the Amphotericin B-resistant Candida duobushaemulonii strain, B09383.</title>
        <authorList>
            <person name="Chow N.A."/>
            <person name="Gade L."/>
            <person name="Batra D."/>
            <person name="Rowe L.A."/>
            <person name="Loparev V.N."/>
            <person name="Litvintseva A.P."/>
        </authorList>
    </citation>
    <scope>NUCLEOTIDE SEQUENCE [LARGE SCALE GENOMIC DNA]</scope>
    <source>
        <strain evidence="18 19">B09383</strain>
    </source>
</reference>
<proteinExistence type="inferred from homology"/>
<dbReference type="RefSeq" id="XP_025335032.1">
    <property type="nucleotide sequence ID" value="XM_025480732.1"/>
</dbReference>
<evidence type="ECO:0000313" key="19">
    <source>
        <dbReference type="Proteomes" id="UP000244406"/>
    </source>
</evidence>
<dbReference type="Pfam" id="PF00535">
    <property type="entry name" value="Glycos_transf_2"/>
    <property type="match status" value="1"/>
</dbReference>
<dbReference type="InterPro" id="IPR029044">
    <property type="entry name" value="Nucleotide-diphossugar_trans"/>
</dbReference>
<dbReference type="GO" id="GO:0004581">
    <property type="term" value="F:dolichyl-phosphate beta-glucosyltransferase activity"/>
    <property type="evidence" value="ECO:0007669"/>
    <property type="project" value="UniProtKB-EC"/>
</dbReference>
<feature type="transmembrane region" description="Helical" evidence="16">
    <location>
        <begin position="6"/>
        <end position="25"/>
    </location>
</feature>
<gene>
    <name evidence="18" type="ORF">CXQ87_002216</name>
</gene>
<dbReference type="EMBL" id="PKFP01000001">
    <property type="protein sequence ID" value="PVH14092.1"/>
    <property type="molecule type" value="Genomic_DNA"/>
</dbReference>
<dbReference type="InterPro" id="IPR035518">
    <property type="entry name" value="DPG_synthase"/>
</dbReference>
<evidence type="ECO:0000259" key="17">
    <source>
        <dbReference type="Pfam" id="PF00535"/>
    </source>
</evidence>
<evidence type="ECO:0000256" key="3">
    <source>
        <dbReference type="ARBA" id="ARBA00004922"/>
    </source>
</evidence>
<dbReference type="SUPFAM" id="SSF53448">
    <property type="entry name" value="Nucleotide-diphospho-sugar transferases"/>
    <property type="match status" value="2"/>
</dbReference>
<keyword evidence="9 16" id="KW-0812">Transmembrane</keyword>
<dbReference type="GO" id="GO:0005789">
    <property type="term" value="C:endoplasmic reticulum membrane"/>
    <property type="evidence" value="ECO:0007669"/>
    <property type="project" value="UniProtKB-SubCell"/>
</dbReference>
<dbReference type="Proteomes" id="UP000244406">
    <property type="component" value="Unassembled WGS sequence"/>
</dbReference>
<evidence type="ECO:0000256" key="2">
    <source>
        <dbReference type="ARBA" id="ARBA00004389"/>
    </source>
</evidence>
<dbReference type="Gene3D" id="3.90.550.10">
    <property type="entry name" value="Spore Coat Polysaccharide Biosynthesis Protein SpsA, Chain A"/>
    <property type="match status" value="1"/>
</dbReference>
<evidence type="ECO:0000256" key="14">
    <source>
        <dbReference type="ARBA" id="ARBA00023136"/>
    </source>
</evidence>
<comment type="caution">
    <text evidence="18">The sequence shown here is derived from an EMBL/GenBank/DDBJ whole genome shotgun (WGS) entry which is preliminary data.</text>
</comment>
<dbReference type="InterPro" id="IPR022751">
    <property type="entry name" value="Alpha_mannosyltransferase"/>
</dbReference>
<keyword evidence="10" id="KW-0256">Endoplasmic reticulum</keyword>
<evidence type="ECO:0000256" key="12">
    <source>
        <dbReference type="ARBA" id="ARBA00022989"/>
    </source>
</evidence>
<dbReference type="PANTHER" id="PTHR10859:SF91">
    <property type="entry name" value="DOLICHYL-PHOSPHATE BETA-GLUCOSYLTRANSFERASE"/>
    <property type="match status" value="1"/>
</dbReference>
<keyword evidence="7" id="KW-0328">Glycosyltransferase</keyword>
<organism evidence="18 19">
    <name type="scientific">Candidozyma duobushaemuli</name>
    <dbReference type="NCBI Taxonomy" id="1231522"/>
    <lineage>
        <taxon>Eukaryota</taxon>
        <taxon>Fungi</taxon>
        <taxon>Dikarya</taxon>
        <taxon>Ascomycota</taxon>
        <taxon>Saccharomycotina</taxon>
        <taxon>Pichiomycetes</taxon>
        <taxon>Metschnikowiaceae</taxon>
        <taxon>Candidozyma</taxon>
    </lineage>
</organism>
<evidence type="ECO:0000256" key="7">
    <source>
        <dbReference type="ARBA" id="ARBA00022676"/>
    </source>
</evidence>
<dbReference type="Pfam" id="PF11051">
    <property type="entry name" value="Mannosyl_trans3"/>
    <property type="match status" value="1"/>
</dbReference>
<evidence type="ECO:0000256" key="1">
    <source>
        <dbReference type="ARBA" id="ARBA00004323"/>
    </source>
</evidence>
<evidence type="ECO:0000256" key="11">
    <source>
        <dbReference type="ARBA" id="ARBA00022968"/>
    </source>
</evidence>
<evidence type="ECO:0000313" key="18">
    <source>
        <dbReference type="EMBL" id="PVH14092.1"/>
    </source>
</evidence>
<dbReference type="GO" id="GO:0006487">
    <property type="term" value="P:protein N-linked glycosylation"/>
    <property type="evidence" value="ECO:0007669"/>
    <property type="project" value="TreeGrafter"/>
</dbReference>
<comment type="similarity">
    <text evidence="5">Belongs to the MNN1/MNT family.</text>
</comment>
<keyword evidence="13" id="KW-0333">Golgi apparatus</keyword>
<keyword evidence="12 16" id="KW-1133">Transmembrane helix</keyword>
<name>A0A2V1A8E2_9ASCO</name>